<keyword evidence="1" id="KW-0812">Transmembrane</keyword>
<sequence length="174" mass="18894">MGCCNRLSTSMNLKTLVYSVGVGQILLSCVTIFLVLFAVCIVDVVTDKAIQGIIADVEPEVGAELMLFHRIIRSAALLYAVFNMVIAAVLLKGNSIAERKVLIPYLVQGSLNISGLLTLFIVMFVISEWLMVGIVAVGTVMQAVFMALVAARFYQLKSKWGACVEEEDTLLAES</sequence>
<name>A0AAV2Q3U2_MEGNR</name>
<reference evidence="2 3" key="1">
    <citation type="submission" date="2024-05" db="EMBL/GenBank/DDBJ databases">
        <authorList>
            <person name="Wallberg A."/>
        </authorList>
    </citation>
    <scope>NUCLEOTIDE SEQUENCE [LARGE SCALE GENOMIC DNA]</scope>
</reference>
<feature type="transmembrane region" description="Helical" evidence="1">
    <location>
        <begin position="132"/>
        <end position="151"/>
    </location>
</feature>
<evidence type="ECO:0000313" key="2">
    <source>
        <dbReference type="EMBL" id="CAL4067740.1"/>
    </source>
</evidence>
<keyword evidence="3" id="KW-1185">Reference proteome</keyword>
<evidence type="ECO:0000313" key="3">
    <source>
        <dbReference type="Proteomes" id="UP001497623"/>
    </source>
</evidence>
<organism evidence="2 3">
    <name type="scientific">Meganyctiphanes norvegica</name>
    <name type="common">Northern krill</name>
    <name type="synonym">Thysanopoda norvegica</name>
    <dbReference type="NCBI Taxonomy" id="48144"/>
    <lineage>
        <taxon>Eukaryota</taxon>
        <taxon>Metazoa</taxon>
        <taxon>Ecdysozoa</taxon>
        <taxon>Arthropoda</taxon>
        <taxon>Crustacea</taxon>
        <taxon>Multicrustacea</taxon>
        <taxon>Malacostraca</taxon>
        <taxon>Eumalacostraca</taxon>
        <taxon>Eucarida</taxon>
        <taxon>Euphausiacea</taxon>
        <taxon>Euphausiidae</taxon>
        <taxon>Meganyctiphanes</taxon>
    </lineage>
</organism>
<dbReference type="EMBL" id="CAXKWB010002795">
    <property type="protein sequence ID" value="CAL4067740.1"/>
    <property type="molecule type" value="Genomic_DNA"/>
</dbReference>
<accession>A0AAV2Q3U2</accession>
<feature type="transmembrane region" description="Helical" evidence="1">
    <location>
        <begin position="103"/>
        <end position="126"/>
    </location>
</feature>
<proteinExistence type="predicted"/>
<feature type="transmembrane region" description="Helical" evidence="1">
    <location>
        <begin position="16"/>
        <end position="39"/>
    </location>
</feature>
<keyword evidence="1" id="KW-0472">Membrane</keyword>
<protein>
    <submittedName>
        <fullName evidence="2">Uncharacterized protein</fullName>
    </submittedName>
</protein>
<dbReference type="AlphaFoldDB" id="A0AAV2Q3U2"/>
<comment type="caution">
    <text evidence="2">The sequence shown here is derived from an EMBL/GenBank/DDBJ whole genome shotgun (WGS) entry which is preliminary data.</text>
</comment>
<gene>
    <name evidence="2" type="ORF">MNOR_LOCUS6688</name>
</gene>
<keyword evidence="1" id="KW-1133">Transmembrane helix</keyword>
<feature type="transmembrane region" description="Helical" evidence="1">
    <location>
        <begin position="71"/>
        <end position="91"/>
    </location>
</feature>
<evidence type="ECO:0000256" key="1">
    <source>
        <dbReference type="SAM" id="Phobius"/>
    </source>
</evidence>
<dbReference type="Proteomes" id="UP001497623">
    <property type="component" value="Unassembled WGS sequence"/>
</dbReference>
<dbReference type="PROSITE" id="PS51257">
    <property type="entry name" value="PROKAR_LIPOPROTEIN"/>
    <property type="match status" value="1"/>
</dbReference>